<dbReference type="OrthoDB" id="7860049at2"/>
<name>A0A545UIK9_9GAMM</name>
<accession>A0A545UIK9</accession>
<keyword evidence="2" id="KW-1185">Reference proteome</keyword>
<dbReference type="EMBL" id="VIKS01000002">
    <property type="protein sequence ID" value="TQV89298.1"/>
    <property type="molecule type" value="Genomic_DNA"/>
</dbReference>
<gene>
    <name evidence="1" type="ORF">FLL46_03970</name>
</gene>
<evidence type="ECO:0008006" key="3">
    <source>
        <dbReference type="Google" id="ProtNLM"/>
    </source>
</evidence>
<dbReference type="AlphaFoldDB" id="A0A545UIK9"/>
<proteinExistence type="predicted"/>
<reference evidence="1 2" key="1">
    <citation type="submission" date="2019-07" db="EMBL/GenBank/DDBJ databases">
        <title>Draft genome for Aliikangiella sp. M105.</title>
        <authorList>
            <person name="Wang G."/>
        </authorList>
    </citation>
    <scope>NUCLEOTIDE SEQUENCE [LARGE SCALE GENOMIC DNA]</scope>
    <source>
        <strain evidence="1 2">M105</strain>
    </source>
</reference>
<comment type="caution">
    <text evidence="1">The sequence shown here is derived from an EMBL/GenBank/DDBJ whole genome shotgun (WGS) entry which is preliminary data.</text>
</comment>
<sequence>MSKLKQQLKTWDGKSADDIAAIYHICRSLPNFINKTIKLMQNTEFQCGASWLLKYHCEQGGKITPLQVINIYRQVNELEHWSSQLHILQTMPSLPITQENQTIVESFLRRCIVSDNKFVRAWAYNGFDILATQHVQFRKEVDQFLEMAMRDEAASVKARIRNITKQRKTSGNK</sequence>
<dbReference type="RefSeq" id="WP_142892148.1">
    <property type="nucleotide sequence ID" value="NZ_ML660161.1"/>
</dbReference>
<evidence type="ECO:0000313" key="2">
    <source>
        <dbReference type="Proteomes" id="UP000315439"/>
    </source>
</evidence>
<organism evidence="1 2">
    <name type="scientific">Aliikangiella coralliicola</name>
    <dbReference type="NCBI Taxonomy" id="2592383"/>
    <lineage>
        <taxon>Bacteria</taxon>
        <taxon>Pseudomonadati</taxon>
        <taxon>Pseudomonadota</taxon>
        <taxon>Gammaproteobacteria</taxon>
        <taxon>Oceanospirillales</taxon>
        <taxon>Pleioneaceae</taxon>
        <taxon>Aliikangiella</taxon>
    </lineage>
</organism>
<dbReference type="Proteomes" id="UP000315439">
    <property type="component" value="Unassembled WGS sequence"/>
</dbReference>
<protein>
    <recommendedName>
        <fullName evidence="3">DNA alkylation repair protein</fullName>
    </recommendedName>
</protein>
<evidence type="ECO:0000313" key="1">
    <source>
        <dbReference type="EMBL" id="TQV89298.1"/>
    </source>
</evidence>